<comment type="caution">
    <text evidence="5">The sequence shown here is derived from an EMBL/GenBank/DDBJ whole genome shotgun (WGS) entry which is preliminary data.</text>
</comment>
<feature type="compositionally biased region" description="Low complexity" evidence="3">
    <location>
        <begin position="197"/>
        <end position="207"/>
    </location>
</feature>
<proteinExistence type="predicted"/>
<dbReference type="Pfam" id="PF00172">
    <property type="entry name" value="Zn_clus"/>
    <property type="match status" value="1"/>
</dbReference>
<feature type="compositionally biased region" description="Polar residues" evidence="3">
    <location>
        <begin position="186"/>
        <end position="196"/>
    </location>
</feature>
<accession>A0A545VFA5</accession>
<evidence type="ECO:0000313" key="5">
    <source>
        <dbReference type="EMBL" id="TQW00408.1"/>
    </source>
</evidence>
<name>A0A545VFA5_9HYPO</name>
<dbReference type="InterPro" id="IPR007219">
    <property type="entry name" value="XnlR_reg_dom"/>
</dbReference>
<feature type="domain" description="Zn(2)-C6 fungal-type" evidence="4">
    <location>
        <begin position="144"/>
        <end position="173"/>
    </location>
</feature>
<feature type="compositionally biased region" description="Polar residues" evidence="3">
    <location>
        <begin position="112"/>
        <end position="130"/>
    </location>
</feature>
<dbReference type="GO" id="GO:0008270">
    <property type="term" value="F:zinc ion binding"/>
    <property type="evidence" value="ECO:0007669"/>
    <property type="project" value="InterPro"/>
</dbReference>
<keyword evidence="2" id="KW-0539">Nucleus</keyword>
<dbReference type="STRING" id="43265.A0A545VFA5"/>
<evidence type="ECO:0000256" key="1">
    <source>
        <dbReference type="ARBA" id="ARBA00022723"/>
    </source>
</evidence>
<dbReference type="Proteomes" id="UP000315783">
    <property type="component" value="Unassembled WGS sequence"/>
</dbReference>
<dbReference type="SMART" id="SM00066">
    <property type="entry name" value="GAL4"/>
    <property type="match status" value="1"/>
</dbReference>
<feature type="compositionally biased region" description="Low complexity" evidence="3">
    <location>
        <begin position="97"/>
        <end position="111"/>
    </location>
</feature>
<keyword evidence="1" id="KW-0479">Metal-binding</keyword>
<protein>
    <submittedName>
        <fullName evidence="5">C6 transcription factor</fullName>
    </submittedName>
</protein>
<dbReference type="Gene3D" id="4.10.240.10">
    <property type="entry name" value="Zn(2)-C6 fungal-type DNA-binding domain"/>
    <property type="match status" value="1"/>
</dbReference>
<dbReference type="GO" id="GO:0003677">
    <property type="term" value="F:DNA binding"/>
    <property type="evidence" value="ECO:0007669"/>
    <property type="project" value="InterPro"/>
</dbReference>
<dbReference type="InterPro" id="IPR036864">
    <property type="entry name" value="Zn2-C6_fun-type_DNA-bd_sf"/>
</dbReference>
<dbReference type="OrthoDB" id="5367487at2759"/>
<evidence type="ECO:0000259" key="4">
    <source>
        <dbReference type="PROSITE" id="PS50048"/>
    </source>
</evidence>
<evidence type="ECO:0000256" key="3">
    <source>
        <dbReference type="SAM" id="MobiDB-lite"/>
    </source>
</evidence>
<dbReference type="SUPFAM" id="SSF57701">
    <property type="entry name" value="Zn2/Cys6 DNA-binding domain"/>
    <property type="match status" value="1"/>
</dbReference>
<feature type="region of interest" description="Disordered" evidence="3">
    <location>
        <begin position="1"/>
        <end position="46"/>
    </location>
</feature>
<dbReference type="AlphaFoldDB" id="A0A545VFA5"/>
<dbReference type="PANTHER" id="PTHR47431:SF1">
    <property type="entry name" value="ZN(II)2CYS6 TRANSCRIPTION FACTOR (EUROFUNG)"/>
    <property type="match status" value="1"/>
</dbReference>
<feature type="region of interest" description="Disordered" evidence="3">
    <location>
        <begin position="181"/>
        <end position="223"/>
    </location>
</feature>
<dbReference type="GO" id="GO:0000981">
    <property type="term" value="F:DNA-binding transcription factor activity, RNA polymerase II-specific"/>
    <property type="evidence" value="ECO:0007669"/>
    <property type="project" value="InterPro"/>
</dbReference>
<evidence type="ECO:0000313" key="6">
    <source>
        <dbReference type="Proteomes" id="UP000315783"/>
    </source>
</evidence>
<dbReference type="PROSITE" id="PS50048">
    <property type="entry name" value="ZN2_CY6_FUNGAL_2"/>
    <property type="match status" value="1"/>
</dbReference>
<keyword evidence="6" id="KW-1185">Reference proteome</keyword>
<feature type="region of interest" description="Disordered" evidence="3">
    <location>
        <begin position="85"/>
        <end position="136"/>
    </location>
</feature>
<dbReference type="Pfam" id="PF04082">
    <property type="entry name" value="Fungal_trans"/>
    <property type="match status" value="1"/>
</dbReference>
<sequence length="725" mass="79343">MPSQQQVPQQQQPMTATNPEVEAARPSTEQPRPAEPMTVGLRGGHNGEGESSYFRLTCCIVTVIRIPTPSLAAAIVMANSAPKESLVDSSSARKQDSVSSVAKSVGSKSLSNPSVTTTPTGSILPSNSVPSGDARPKDTTVPAACLACRSKHLKCDGQNPCARCQGSGSECIYVASRRGYKGPRKNQGQATGKTQVTSPPAASTPSSCDGSTTPMLMDPGHGVSDALSTRQSFASAGAVPYAADAYPFNNLPPTNADLQLYRSYFPDNPTNVPPAKQQVPPTLQTFSLADRCLDSFFYHFHASHPFVLPKPYLLTLIGDPSLEPLLAAVRWVGSLFIDAGAARQALFQEAYRLVYEPQRLKDGFAIQAMMLLIVGLDGSCENDKARELLGDAETLALQIGLNTRAFATLHGRNLPVMEESWRRTWWDLFIIDGLISAVHHVTSFLLYDVPADVLLPCEELQFLSGNIPSSMTLQDLENSDFSGDDRNYSSFAYRILCGRNLGRFMRSPPMQGPDDENITRIEALLTNWRLHLPQNKKDSLQKNGMLDEMMFQAHMIMHATSIMLHQPFSQLDTTPTQGINSGAPYQPVATGEMFNTHTKHTVTSACAFFTCVITLSSIVHLSKWAVFFVPHDDDDLRQQIRLNIGALSHLSTVWTVADRARTQVRAVARDIYQLKRQQQSNPQYWIGYSQQDMLSSIAADENIITEIENADGLQHSQHGLGSGMQ</sequence>
<reference evidence="5 6" key="1">
    <citation type="journal article" date="2019" name="Appl. Microbiol. Biotechnol.">
        <title>Genome sequence of Isaria javanica and comparative genome analysis insights into family S53 peptidase evolution in fungal entomopathogens.</title>
        <authorList>
            <person name="Lin R."/>
            <person name="Zhang X."/>
            <person name="Xin B."/>
            <person name="Zou M."/>
            <person name="Gao Y."/>
            <person name="Qin F."/>
            <person name="Hu Q."/>
            <person name="Xie B."/>
            <person name="Cheng X."/>
        </authorList>
    </citation>
    <scope>NUCLEOTIDE SEQUENCE [LARGE SCALE GENOMIC DNA]</scope>
    <source>
        <strain evidence="5 6">IJ1G</strain>
    </source>
</reference>
<dbReference type="PANTHER" id="PTHR47431">
    <property type="entry name" value="ZN(II)2CYS6 TRANSCRIPTION FACTOR (EUROFUNG)-RELATED"/>
    <property type="match status" value="1"/>
</dbReference>
<dbReference type="PROSITE" id="PS00463">
    <property type="entry name" value="ZN2_CY6_FUNGAL_1"/>
    <property type="match status" value="1"/>
</dbReference>
<dbReference type="CDD" id="cd12148">
    <property type="entry name" value="fungal_TF_MHR"/>
    <property type="match status" value="1"/>
</dbReference>
<feature type="compositionally biased region" description="Low complexity" evidence="3">
    <location>
        <begin position="1"/>
        <end position="13"/>
    </location>
</feature>
<dbReference type="GO" id="GO:0006351">
    <property type="term" value="P:DNA-templated transcription"/>
    <property type="evidence" value="ECO:0007669"/>
    <property type="project" value="InterPro"/>
</dbReference>
<evidence type="ECO:0000256" key="2">
    <source>
        <dbReference type="ARBA" id="ARBA00023242"/>
    </source>
</evidence>
<gene>
    <name evidence="5" type="ORF">IF1G_00339</name>
</gene>
<dbReference type="CDD" id="cd00067">
    <property type="entry name" value="GAL4"/>
    <property type="match status" value="1"/>
</dbReference>
<dbReference type="InterPro" id="IPR001138">
    <property type="entry name" value="Zn2Cys6_DnaBD"/>
</dbReference>
<organism evidence="5 6">
    <name type="scientific">Cordyceps javanica</name>
    <dbReference type="NCBI Taxonomy" id="43265"/>
    <lineage>
        <taxon>Eukaryota</taxon>
        <taxon>Fungi</taxon>
        <taxon>Dikarya</taxon>
        <taxon>Ascomycota</taxon>
        <taxon>Pezizomycotina</taxon>
        <taxon>Sordariomycetes</taxon>
        <taxon>Hypocreomycetidae</taxon>
        <taxon>Hypocreales</taxon>
        <taxon>Cordycipitaceae</taxon>
        <taxon>Cordyceps</taxon>
    </lineage>
</organism>
<dbReference type="EMBL" id="SPUK01000001">
    <property type="protein sequence ID" value="TQW00408.1"/>
    <property type="molecule type" value="Genomic_DNA"/>
</dbReference>